<dbReference type="InterPro" id="IPR007219">
    <property type="entry name" value="XnlR_reg_dom"/>
</dbReference>
<dbReference type="SMART" id="SM00906">
    <property type="entry name" value="Fungal_trans"/>
    <property type="match status" value="1"/>
</dbReference>
<feature type="compositionally biased region" description="Low complexity" evidence="7">
    <location>
        <begin position="709"/>
        <end position="726"/>
    </location>
</feature>
<dbReference type="SUPFAM" id="SSF57701">
    <property type="entry name" value="Zn2/Cys6 DNA-binding domain"/>
    <property type="match status" value="1"/>
</dbReference>
<dbReference type="CDD" id="cd12148">
    <property type="entry name" value="fungal_TF_MHR"/>
    <property type="match status" value="1"/>
</dbReference>
<dbReference type="OrthoDB" id="3989227at2759"/>
<feature type="compositionally biased region" description="Acidic residues" evidence="7">
    <location>
        <begin position="181"/>
        <end position="193"/>
    </location>
</feature>
<dbReference type="InterPro" id="IPR036864">
    <property type="entry name" value="Zn2-C6_fun-type_DNA-bd_sf"/>
</dbReference>
<dbReference type="CDD" id="cd00067">
    <property type="entry name" value="GAL4"/>
    <property type="match status" value="1"/>
</dbReference>
<accession>A0A9W9JQ02</accession>
<dbReference type="GO" id="GO:0008270">
    <property type="term" value="F:zinc ion binding"/>
    <property type="evidence" value="ECO:0007669"/>
    <property type="project" value="InterPro"/>
</dbReference>
<evidence type="ECO:0000256" key="1">
    <source>
        <dbReference type="ARBA" id="ARBA00004123"/>
    </source>
</evidence>
<dbReference type="GO" id="GO:0000981">
    <property type="term" value="F:DNA-binding transcription factor activity, RNA polymerase II-specific"/>
    <property type="evidence" value="ECO:0007669"/>
    <property type="project" value="InterPro"/>
</dbReference>
<comment type="subcellular location">
    <subcellularLocation>
        <location evidence="1">Nucleus</location>
    </subcellularLocation>
</comment>
<dbReference type="Pfam" id="PF00172">
    <property type="entry name" value="Zn_clus"/>
    <property type="match status" value="1"/>
</dbReference>
<keyword evidence="4" id="KW-0238">DNA-binding</keyword>
<keyword evidence="5" id="KW-0804">Transcription</keyword>
<feature type="compositionally biased region" description="Low complexity" evidence="7">
    <location>
        <begin position="1"/>
        <end position="14"/>
    </location>
</feature>
<dbReference type="PANTHER" id="PTHR31001">
    <property type="entry name" value="UNCHARACTERIZED TRANSCRIPTIONAL REGULATORY PROTEIN"/>
    <property type="match status" value="1"/>
</dbReference>
<dbReference type="GO" id="GO:0005634">
    <property type="term" value="C:nucleus"/>
    <property type="evidence" value="ECO:0007669"/>
    <property type="project" value="UniProtKB-SubCell"/>
</dbReference>
<protein>
    <recommendedName>
        <fullName evidence="8">Zn(2)-C6 fungal-type domain-containing protein</fullName>
    </recommendedName>
</protein>
<gene>
    <name evidence="9" type="ORF">N7498_007313</name>
</gene>
<dbReference type="AlphaFoldDB" id="A0A9W9JQ02"/>
<dbReference type="Pfam" id="PF04082">
    <property type="entry name" value="Fungal_trans"/>
    <property type="match status" value="1"/>
</dbReference>
<feature type="region of interest" description="Disordered" evidence="7">
    <location>
        <begin position="1"/>
        <end position="30"/>
    </location>
</feature>
<evidence type="ECO:0000256" key="3">
    <source>
        <dbReference type="ARBA" id="ARBA00023015"/>
    </source>
</evidence>
<feature type="region of interest" description="Disordered" evidence="7">
    <location>
        <begin position="706"/>
        <end position="729"/>
    </location>
</feature>
<feature type="domain" description="Zn(2)-C6 fungal-type" evidence="8">
    <location>
        <begin position="40"/>
        <end position="69"/>
    </location>
</feature>
<dbReference type="PANTHER" id="PTHR31001:SF50">
    <property type="entry name" value="ZN(II)2CYS6 TRANSCRIPTION FACTOR (EUROFUNG)"/>
    <property type="match status" value="1"/>
</dbReference>
<keyword evidence="2" id="KW-0479">Metal-binding</keyword>
<dbReference type="Gene3D" id="4.10.240.10">
    <property type="entry name" value="Zn(2)-C6 fungal-type DNA-binding domain"/>
    <property type="match status" value="1"/>
</dbReference>
<evidence type="ECO:0000313" key="9">
    <source>
        <dbReference type="EMBL" id="KAJ5198196.1"/>
    </source>
</evidence>
<comment type="caution">
    <text evidence="9">The sequence shown here is derived from an EMBL/GenBank/DDBJ whole genome shotgun (WGS) entry which is preliminary data.</text>
</comment>
<keyword evidence="10" id="KW-1185">Reference proteome</keyword>
<keyword evidence="3" id="KW-0805">Transcription regulation</keyword>
<dbReference type="InterPro" id="IPR050613">
    <property type="entry name" value="Sec_Metabolite_Reg"/>
</dbReference>
<reference evidence="9" key="1">
    <citation type="submission" date="2022-12" db="EMBL/GenBank/DDBJ databases">
        <authorList>
            <person name="Petersen C."/>
        </authorList>
    </citation>
    <scope>NUCLEOTIDE SEQUENCE</scope>
    <source>
        <strain evidence="9">IBT 15544</strain>
    </source>
</reference>
<dbReference type="PROSITE" id="PS50048">
    <property type="entry name" value="ZN2_CY6_FUNGAL_2"/>
    <property type="match status" value="1"/>
</dbReference>
<evidence type="ECO:0000256" key="7">
    <source>
        <dbReference type="SAM" id="MobiDB-lite"/>
    </source>
</evidence>
<dbReference type="InterPro" id="IPR001138">
    <property type="entry name" value="Zn2Cys6_DnaBD"/>
</dbReference>
<evidence type="ECO:0000256" key="5">
    <source>
        <dbReference type="ARBA" id="ARBA00023163"/>
    </source>
</evidence>
<dbReference type="GeneID" id="83181676"/>
<dbReference type="GO" id="GO:0003677">
    <property type="term" value="F:DNA binding"/>
    <property type="evidence" value="ECO:0007669"/>
    <property type="project" value="UniProtKB-KW"/>
</dbReference>
<name>A0A9W9JQ02_9EURO</name>
<evidence type="ECO:0000256" key="6">
    <source>
        <dbReference type="ARBA" id="ARBA00023242"/>
    </source>
</evidence>
<feature type="region of interest" description="Disordered" evidence="7">
    <location>
        <begin position="662"/>
        <end position="681"/>
    </location>
</feature>
<sequence>MSATASSGATAAIANPSASHAEKNASASSTGDAAALKARSCVVCRTRKVRCDKQSPCSNCRRANIVCVVPSKDRPPRWTRRLERPATGEVMERIRHLENLVKDLSGQLEQAIAAVRSAANSSSGIDSPESLRHDASNSIDASSAQKLGRLVAHDANRSRYVGNSFWSRVNDELEELKMDAAAEESDMSDEPLSYEDTPSTQELDRTPSERHAFLFKHNLALSFLNSAAPDLRDFHPLPSQIPFLLNVYSENVNCLGQLIHMPTITKMVRDLRGDVTKLTPANEALMFSIYYAAITSMEEDDVNINFGSTKAELNLKYRLGLEHALPKADFLNVPDLVLIQAFTIFLTLLRRHDSPRFVWMMAGLVIRMALALGLHRDGTNFEHLTPFEIEMRRRAWWIICAMDVRASEDQGTEFTITTGSFDTKIPLNIDDADIGPDSKEMPPAREGLTDMSFARVMYRMTEVAKHIMAHGALKPSLEEQSQLLQEIYGTLEREYLQYSTESNIIYWVAVTIARLVMAKTTLFIYLPILYGSPHDTLSEELRTKLLIAAIEVAEYNHALNAEQACRHWRWVFQTYTHWHAIVYILIEISRRPWSPLVERAWVALHSVWLIPSQSHMGKHLRIWFPLQKLMSKAKRHRDTELERLRGDPESVARLGSEHRTMELPSSPIIPSSSGSTAAGMTSAELSLERWQQLVTSPMVSTTQVSDYTMPDFSSPSMPPSGSGSSDANFNSLYAFDPPYTGTAAQSDQNLLSANFQYTQPPMTASPTSSQKTPSWLWSDAAFEDTTDETVDINMDFDVDVDWYNWIESAKGAEINELGS</sequence>
<dbReference type="GO" id="GO:0006351">
    <property type="term" value="P:DNA-templated transcription"/>
    <property type="evidence" value="ECO:0007669"/>
    <property type="project" value="InterPro"/>
</dbReference>
<dbReference type="RefSeq" id="XP_058306624.1">
    <property type="nucleotide sequence ID" value="XM_058454375.1"/>
</dbReference>
<reference evidence="9" key="2">
    <citation type="journal article" date="2023" name="IMA Fungus">
        <title>Comparative genomic study of the Penicillium genus elucidates a diverse pangenome and 15 lateral gene transfer events.</title>
        <authorList>
            <person name="Petersen C."/>
            <person name="Sorensen T."/>
            <person name="Nielsen M.R."/>
            <person name="Sondergaard T.E."/>
            <person name="Sorensen J.L."/>
            <person name="Fitzpatrick D.A."/>
            <person name="Frisvad J.C."/>
            <person name="Nielsen K.L."/>
        </authorList>
    </citation>
    <scope>NUCLEOTIDE SEQUENCE</scope>
    <source>
        <strain evidence="9">IBT 15544</strain>
    </source>
</reference>
<organism evidence="9 10">
    <name type="scientific">Penicillium cinerascens</name>
    <dbReference type="NCBI Taxonomy" id="70096"/>
    <lineage>
        <taxon>Eukaryota</taxon>
        <taxon>Fungi</taxon>
        <taxon>Dikarya</taxon>
        <taxon>Ascomycota</taxon>
        <taxon>Pezizomycotina</taxon>
        <taxon>Eurotiomycetes</taxon>
        <taxon>Eurotiomycetidae</taxon>
        <taxon>Eurotiales</taxon>
        <taxon>Aspergillaceae</taxon>
        <taxon>Penicillium</taxon>
    </lineage>
</organism>
<dbReference type="SMART" id="SM00066">
    <property type="entry name" value="GAL4"/>
    <property type="match status" value="1"/>
</dbReference>
<feature type="compositionally biased region" description="Low complexity" evidence="7">
    <location>
        <begin position="664"/>
        <end position="681"/>
    </location>
</feature>
<dbReference type="PROSITE" id="PS00463">
    <property type="entry name" value="ZN2_CY6_FUNGAL_1"/>
    <property type="match status" value="1"/>
</dbReference>
<evidence type="ECO:0000313" key="10">
    <source>
        <dbReference type="Proteomes" id="UP001150904"/>
    </source>
</evidence>
<dbReference type="EMBL" id="JAPQKR010000014">
    <property type="protein sequence ID" value="KAJ5198196.1"/>
    <property type="molecule type" value="Genomic_DNA"/>
</dbReference>
<evidence type="ECO:0000256" key="2">
    <source>
        <dbReference type="ARBA" id="ARBA00022723"/>
    </source>
</evidence>
<evidence type="ECO:0000256" key="4">
    <source>
        <dbReference type="ARBA" id="ARBA00023125"/>
    </source>
</evidence>
<feature type="region of interest" description="Disordered" evidence="7">
    <location>
        <begin position="181"/>
        <end position="205"/>
    </location>
</feature>
<keyword evidence="6" id="KW-0539">Nucleus</keyword>
<dbReference type="Proteomes" id="UP001150904">
    <property type="component" value="Unassembled WGS sequence"/>
</dbReference>
<evidence type="ECO:0000259" key="8">
    <source>
        <dbReference type="PROSITE" id="PS50048"/>
    </source>
</evidence>
<proteinExistence type="predicted"/>